<sequence>ACSGAGFVGGAGSSTADERMRQLILENQALREAFSDTQKRLMRLEDEKREFQDEGIYDVVNSICGKTSGTGRQPTVNDLNQVNDLSELSSNGAAAKGDTGAITYMMSGSNDLAACEPCPRESCTPPGSCALSPESAAIAHSRRQEEERRSDQLNLENEELRRELARASEVGEALEQQRQSAEDRMHALLQEHDQLVERLQLTRSQAGQWAEMADGPEELGSGEVDAPPAAAKQEQAPSIPAAGVPLPGGFEVHNGFDMAPAPALEPIQLEEAW</sequence>
<proteinExistence type="predicted"/>
<evidence type="ECO:0000313" key="4">
    <source>
        <dbReference type="Proteomes" id="UP000626109"/>
    </source>
</evidence>
<accession>A0A813LAV4</accession>
<feature type="non-terminal residue" evidence="3">
    <location>
        <position position="273"/>
    </location>
</feature>
<protein>
    <submittedName>
        <fullName evidence="3">Uncharacterized protein</fullName>
    </submittedName>
</protein>
<dbReference type="EMBL" id="CAJNNW010033536">
    <property type="protein sequence ID" value="CAE8719399.1"/>
    <property type="molecule type" value="Genomic_DNA"/>
</dbReference>
<evidence type="ECO:0000256" key="1">
    <source>
        <dbReference type="SAM" id="Coils"/>
    </source>
</evidence>
<keyword evidence="1" id="KW-0175">Coiled coil</keyword>
<evidence type="ECO:0000256" key="2">
    <source>
        <dbReference type="SAM" id="MobiDB-lite"/>
    </source>
</evidence>
<dbReference type="AlphaFoldDB" id="A0A813LAV4"/>
<reference evidence="3" key="1">
    <citation type="submission" date="2021-02" db="EMBL/GenBank/DDBJ databases">
        <authorList>
            <person name="Dougan E. K."/>
            <person name="Rhodes N."/>
            <person name="Thang M."/>
            <person name="Chan C."/>
        </authorList>
    </citation>
    <scope>NUCLEOTIDE SEQUENCE</scope>
</reference>
<evidence type="ECO:0000313" key="3">
    <source>
        <dbReference type="EMBL" id="CAE8719399.1"/>
    </source>
</evidence>
<feature type="compositionally biased region" description="Low complexity" evidence="2">
    <location>
        <begin position="226"/>
        <end position="237"/>
    </location>
</feature>
<name>A0A813LAV4_POLGL</name>
<feature type="region of interest" description="Disordered" evidence="2">
    <location>
        <begin position="214"/>
        <end position="245"/>
    </location>
</feature>
<feature type="region of interest" description="Disordered" evidence="2">
    <location>
        <begin position="134"/>
        <end position="156"/>
    </location>
</feature>
<feature type="coiled-coil region" evidence="1">
    <location>
        <begin position="20"/>
        <end position="54"/>
    </location>
</feature>
<organism evidence="3 4">
    <name type="scientific">Polarella glacialis</name>
    <name type="common">Dinoflagellate</name>
    <dbReference type="NCBI Taxonomy" id="89957"/>
    <lineage>
        <taxon>Eukaryota</taxon>
        <taxon>Sar</taxon>
        <taxon>Alveolata</taxon>
        <taxon>Dinophyceae</taxon>
        <taxon>Suessiales</taxon>
        <taxon>Suessiaceae</taxon>
        <taxon>Polarella</taxon>
    </lineage>
</organism>
<gene>
    <name evidence="3" type="ORF">PGLA2088_LOCUS40629</name>
</gene>
<dbReference type="Proteomes" id="UP000626109">
    <property type="component" value="Unassembled WGS sequence"/>
</dbReference>
<comment type="caution">
    <text evidence="3">The sequence shown here is derived from an EMBL/GenBank/DDBJ whole genome shotgun (WGS) entry which is preliminary data.</text>
</comment>
<feature type="compositionally biased region" description="Basic and acidic residues" evidence="2">
    <location>
        <begin position="142"/>
        <end position="151"/>
    </location>
</feature>